<reference evidence="1" key="1">
    <citation type="submission" date="2020-05" db="EMBL/GenBank/DDBJ databases">
        <authorList>
            <person name="Chiriac C."/>
            <person name="Salcher M."/>
            <person name="Ghai R."/>
            <person name="Kavagutti S V."/>
        </authorList>
    </citation>
    <scope>NUCLEOTIDE SEQUENCE</scope>
</reference>
<dbReference type="Pfam" id="PF11343">
    <property type="entry name" value="DUF3145"/>
    <property type="match status" value="1"/>
</dbReference>
<dbReference type="AlphaFoldDB" id="A0A6J7AMR9"/>
<dbReference type="EMBL" id="CAFABK010000084">
    <property type="protein sequence ID" value="CAB4834251.1"/>
    <property type="molecule type" value="Genomic_DNA"/>
</dbReference>
<evidence type="ECO:0000313" key="1">
    <source>
        <dbReference type="EMBL" id="CAB4834251.1"/>
    </source>
</evidence>
<name>A0A6J7AMR9_9ZZZZ</name>
<gene>
    <name evidence="1" type="ORF">UFOPK3204_01442</name>
</gene>
<organism evidence="1">
    <name type="scientific">freshwater metagenome</name>
    <dbReference type="NCBI Taxonomy" id="449393"/>
    <lineage>
        <taxon>unclassified sequences</taxon>
        <taxon>metagenomes</taxon>
        <taxon>ecological metagenomes</taxon>
    </lineage>
</organism>
<protein>
    <submittedName>
        <fullName evidence="1">Unannotated protein</fullName>
    </submittedName>
</protein>
<proteinExistence type="predicted"/>
<accession>A0A6J7AMR9</accession>
<sequence length="183" mass="19070">MTVHVTVNSGGTAGSAPAAGGLAHGVVFIHACSRALSPHLEWALARVFGKPVGIDWADQPIEPGAVRAEVLWEGPVGSGAKIASALLAFKQVRHEVTEDPSPGRAGERFAATPALGLFRADIGENGDVMVSENRLRTAISQSAAAGGLAEDIARLIGEPWDEELEPFRCAHEGSTVRVLHAVV</sequence>
<dbReference type="InterPro" id="IPR021491">
    <property type="entry name" value="DUF3145"/>
</dbReference>